<evidence type="ECO:0000256" key="10">
    <source>
        <dbReference type="ARBA" id="ARBA00042775"/>
    </source>
</evidence>
<sequence>MRTKGGVIVTIVIFVALLAFLIGDVFTSGSSLMNSRKMRVGEIDGKTVGYVDFLNKSDEISNIYKMMWGRDAFSAEEQEMIYNMAWQQFIMQDAYQPGFQKLGMTVAAAEQVDMVNGAYLSPVITSTFANPATGEFDAQFLKAFLANVNNNDGSFALWSFLRSQMAQERIMSKYISLVEGGFFANDLEIAHGLKAANETYAADVIGREYYTVPDSLVKVTPAQVKAYYDANKEAFRQEASRDIEYVVFDVLPSEADYADAQEVVNDIAAEFAVSDAPMQYALLNSQTKPDQTYYRPDQLDAAVAALDGDRTKMAGPTLNGDEYTMARIADVRMLPDTLGAQHILLQKGQNALADSLVNVLRGGADFAALAAQYSLDQYSEGGDLGRFTPAQLPMAFTDAAMNANVGDIYTVESDAGLQVVKLTYKTRPVRKMQVATVTYKIDPSAATIQEAYQKASNFVTAAAGTAEGFAQAVGDQMLSKRTVRIRTTDRAINGLENSKEIVRWAFNGKTGDVSQIMDIDGNYYVAALTGVREKGYATVEQATADITKTLMNQEKARILAAEMTGATLEEVAAATGEQIRKAENVEWNAFYIPEIGVEPQLVGAITAVNVGELSQPVEGVNGVYRFVVTDAQQTGVATEESEKVRLETDAVNFVLQRTMQALNEESDITDLRVKFF</sequence>
<keyword evidence="11" id="KW-0697">Rotamase</keyword>
<accession>A0A9D2DEE1</accession>
<keyword evidence="2" id="KW-1003">Cell membrane</keyword>
<keyword evidence="6" id="KW-0472">Membrane</keyword>
<dbReference type="EMBL" id="DXCC01000020">
    <property type="protein sequence ID" value="HIZ15461.1"/>
    <property type="molecule type" value="Genomic_DNA"/>
</dbReference>
<dbReference type="InterPro" id="IPR052029">
    <property type="entry name" value="PpiD_chaperone"/>
</dbReference>
<dbReference type="AlphaFoldDB" id="A0A9D2DEE1"/>
<evidence type="ECO:0000259" key="12">
    <source>
        <dbReference type="PROSITE" id="PS50198"/>
    </source>
</evidence>
<comment type="subcellular location">
    <subcellularLocation>
        <location evidence="1">Cell inner membrane</location>
        <topology evidence="1">Single-pass type II membrane protein</topology>
        <orientation evidence="1">Periplasmic side</orientation>
    </subcellularLocation>
</comment>
<evidence type="ECO:0000256" key="6">
    <source>
        <dbReference type="ARBA" id="ARBA00023136"/>
    </source>
</evidence>
<dbReference type="GO" id="GO:0003755">
    <property type="term" value="F:peptidyl-prolyl cis-trans isomerase activity"/>
    <property type="evidence" value="ECO:0007669"/>
    <property type="project" value="UniProtKB-KW"/>
</dbReference>
<name>A0A9D2DEE1_9BACT</name>
<dbReference type="Pfam" id="PF13623">
    <property type="entry name" value="SurA_N_2"/>
    <property type="match status" value="1"/>
</dbReference>
<evidence type="ECO:0000256" key="8">
    <source>
        <dbReference type="ARBA" id="ARBA00038408"/>
    </source>
</evidence>
<evidence type="ECO:0000313" key="14">
    <source>
        <dbReference type="Proteomes" id="UP000824014"/>
    </source>
</evidence>
<dbReference type="PANTHER" id="PTHR47529:SF1">
    <property type="entry name" value="PERIPLASMIC CHAPERONE PPID"/>
    <property type="match status" value="1"/>
</dbReference>
<dbReference type="InterPro" id="IPR027304">
    <property type="entry name" value="Trigger_fact/SurA_dom_sf"/>
</dbReference>
<reference evidence="13" key="2">
    <citation type="submission" date="2021-04" db="EMBL/GenBank/DDBJ databases">
        <authorList>
            <person name="Gilroy R."/>
        </authorList>
    </citation>
    <scope>NUCLEOTIDE SEQUENCE</scope>
    <source>
        <strain evidence="13">ChiHjej11B10-19426</strain>
    </source>
</reference>
<dbReference type="PROSITE" id="PS50198">
    <property type="entry name" value="PPIC_PPIASE_2"/>
    <property type="match status" value="1"/>
</dbReference>
<dbReference type="Pfam" id="PF13616">
    <property type="entry name" value="Rotamase_3"/>
    <property type="match status" value="1"/>
</dbReference>
<evidence type="ECO:0000256" key="9">
    <source>
        <dbReference type="ARBA" id="ARBA00040743"/>
    </source>
</evidence>
<evidence type="ECO:0000256" key="3">
    <source>
        <dbReference type="ARBA" id="ARBA00022519"/>
    </source>
</evidence>
<keyword evidence="3" id="KW-0997">Cell inner membrane</keyword>
<dbReference type="PANTHER" id="PTHR47529">
    <property type="entry name" value="PEPTIDYL-PROLYL CIS-TRANS ISOMERASE D"/>
    <property type="match status" value="1"/>
</dbReference>
<dbReference type="SUPFAM" id="SSF109998">
    <property type="entry name" value="Triger factor/SurA peptide-binding domain-like"/>
    <property type="match status" value="1"/>
</dbReference>
<organism evidence="13 14">
    <name type="scientific">Candidatus Tidjanibacter faecipullorum</name>
    <dbReference type="NCBI Taxonomy" id="2838766"/>
    <lineage>
        <taxon>Bacteria</taxon>
        <taxon>Pseudomonadati</taxon>
        <taxon>Bacteroidota</taxon>
        <taxon>Bacteroidia</taxon>
        <taxon>Bacteroidales</taxon>
        <taxon>Rikenellaceae</taxon>
        <taxon>Tidjanibacter</taxon>
    </lineage>
</organism>
<dbReference type="InterPro" id="IPR000297">
    <property type="entry name" value="PPIase_PpiC"/>
</dbReference>
<dbReference type="SUPFAM" id="SSF54534">
    <property type="entry name" value="FKBP-like"/>
    <property type="match status" value="1"/>
</dbReference>
<evidence type="ECO:0000256" key="4">
    <source>
        <dbReference type="ARBA" id="ARBA00022692"/>
    </source>
</evidence>
<comment type="caution">
    <text evidence="13">The sequence shown here is derived from an EMBL/GenBank/DDBJ whole genome shotgun (WGS) entry which is preliminary data.</text>
</comment>
<keyword evidence="7" id="KW-0143">Chaperone</keyword>
<gene>
    <name evidence="13" type="ORF">H9816_06085</name>
</gene>
<dbReference type="InterPro" id="IPR046357">
    <property type="entry name" value="PPIase_dom_sf"/>
</dbReference>
<evidence type="ECO:0000313" key="13">
    <source>
        <dbReference type="EMBL" id="HIZ15461.1"/>
    </source>
</evidence>
<dbReference type="GO" id="GO:0005886">
    <property type="term" value="C:plasma membrane"/>
    <property type="evidence" value="ECO:0007669"/>
    <property type="project" value="UniProtKB-SubCell"/>
</dbReference>
<protein>
    <recommendedName>
        <fullName evidence="9">Periplasmic chaperone PpiD</fullName>
    </recommendedName>
    <alternativeName>
        <fullName evidence="10">Periplasmic folding chaperone</fullName>
    </alternativeName>
</protein>
<evidence type="ECO:0000256" key="2">
    <source>
        <dbReference type="ARBA" id="ARBA00022475"/>
    </source>
</evidence>
<evidence type="ECO:0000256" key="11">
    <source>
        <dbReference type="PROSITE-ProRule" id="PRU00278"/>
    </source>
</evidence>
<dbReference type="Gene3D" id="3.10.50.40">
    <property type="match status" value="1"/>
</dbReference>
<evidence type="ECO:0000256" key="1">
    <source>
        <dbReference type="ARBA" id="ARBA00004382"/>
    </source>
</evidence>
<keyword evidence="5" id="KW-1133">Transmembrane helix</keyword>
<evidence type="ECO:0000256" key="7">
    <source>
        <dbReference type="ARBA" id="ARBA00023186"/>
    </source>
</evidence>
<reference evidence="13" key="1">
    <citation type="journal article" date="2021" name="PeerJ">
        <title>Extensive microbial diversity within the chicken gut microbiome revealed by metagenomics and culture.</title>
        <authorList>
            <person name="Gilroy R."/>
            <person name="Ravi A."/>
            <person name="Getino M."/>
            <person name="Pursley I."/>
            <person name="Horton D.L."/>
            <person name="Alikhan N.F."/>
            <person name="Baker D."/>
            <person name="Gharbi K."/>
            <person name="Hall N."/>
            <person name="Watson M."/>
            <person name="Adriaenssens E.M."/>
            <person name="Foster-Nyarko E."/>
            <person name="Jarju S."/>
            <person name="Secka A."/>
            <person name="Antonio M."/>
            <person name="Oren A."/>
            <person name="Chaudhuri R.R."/>
            <person name="La Ragione R."/>
            <person name="Hildebrand F."/>
            <person name="Pallen M.J."/>
        </authorList>
    </citation>
    <scope>NUCLEOTIDE SEQUENCE</scope>
    <source>
        <strain evidence="13">ChiHjej11B10-19426</strain>
    </source>
</reference>
<comment type="similarity">
    <text evidence="8">Belongs to the PpiD chaperone family.</text>
</comment>
<keyword evidence="4" id="KW-0812">Transmembrane</keyword>
<dbReference type="Proteomes" id="UP000824014">
    <property type="component" value="Unassembled WGS sequence"/>
</dbReference>
<evidence type="ECO:0000256" key="5">
    <source>
        <dbReference type="ARBA" id="ARBA00022989"/>
    </source>
</evidence>
<proteinExistence type="inferred from homology"/>
<keyword evidence="11" id="KW-0413">Isomerase</keyword>
<feature type="domain" description="PpiC" evidence="12">
    <location>
        <begin position="335"/>
        <end position="424"/>
    </location>
</feature>